<protein>
    <submittedName>
        <fullName evidence="1">Uncharacterized protein</fullName>
    </submittedName>
</protein>
<gene>
    <name evidence="1" type="ORF">EVG20_g9489</name>
</gene>
<organism evidence="1 2">
    <name type="scientific">Dentipellis fragilis</name>
    <dbReference type="NCBI Taxonomy" id="205917"/>
    <lineage>
        <taxon>Eukaryota</taxon>
        <taxon>Fungi</taxon>
        <taxon>Dikarya</taxon>
        <taxon>Basidiomycota</taxon>
        <taxon>Agaricomycotina</taxon>
        <taxon>Agaricomycetes</taxon>
        <taxon>Russulales</taxon>
        <taxon>Hericiaceae</taxon>
        <taxon>Dentipellis</taxon>
    </lineage>
</organism>
<evidence type="ECO:0000313" key="2">
    <source>
        <dbReference type="Proteomes" id="UP000298327"/>
    </source>
</evidence>
<sequence>MLKIPFPLPDIVIDQMHVCRRQVTPQGIARPSWDPAQQTGLALTAEEIKDVVSSTALWLVVREGIGGVGKVSRKGDGWRIRA</sequence>
<dbReference type="Proteomes" id="UP000298327">
    <property type="component" value="Unassembled WGS sequence"/>
</dbReference>
<accession>A0A4Y9Y269</accession>
<name>A0A4Y9Y269_9AGAM</name>
<proteinExistence type="predicted"/>
<dbReference type="EMBL" id="SEOQ01000965">
    <property type="protein sequence ID" value="TFY54979.1"/>
    <property type="molecule type" value="Genomic_DNA"/>
</dbReference>
<dbReference type="AlphaFoldDB" id="A0A4Y9Y269"/>
<comment type="caution">
    <text evidence="1">The sequence shown here is derived from an EMBL/GenBank/DDBJ whole genome shotgun (WGS) entry which is preliminary data.</text>
</comment>
<evidence type="ECO:0000313" key="1">
    <source>
        <dbReference type="EMBL" id="TFY54979.1"/>
    </source>
</evidence>
<dbReference type="OrthoDB" id="2590746at2759"/>
<reference evidence="1 2" key="1">
    <citation type="submission" date="2019-02" db="EMBL/GenBank/DDBJ databases">
        <title>Genome sequencing of the rare red list fungi Dentipellis fragilis.</title>
        <authorList>
            <person name="Buettner E."/>
            <person name="Kellner H."/>
        </authorList>
    </citation>
    <scope>NUCLEOTIDE SEQUENCE [LARGE SCALE GENOMIC DNA]</scope>
    <source>
        <strain evidence="1 2">DSM 105465</strain>
    </source>
</reference>
<keyword evidence="2" id="KW-1185">Reference proteome</keyword>